<dbReference type="EMBL" id="UINC01055883">
    <property type="protein sequence ID" value="SVB75276.1"/>
    <property type="molecule type" value="Genomic_DNA"/>
</dbReference>
<dbReference type="AlphaFoldDB" id="A0A382GJE9"/>
<organism evidence="1">
    <name type="scientific">marine metagenome</name>
    <dbReference type="NCBI Taxonomy" id="408172"/>
    <lineage>
        <taxon>unclassified sequences</taxon>
        <taxon>metagenomes</taxon>
        <taxon>ecological metagenomes</taxon>
    </lineage>
</organism>
<sequence>MTQSETHLNSVRHHLADLLEGAVMAWDVVADVTVRKDRAEALVVVADGIAVLVTYGQRPTGDWQWALSCRDPQTEQPWNRFYPSALTMLRGLRAELAPDQPAFGLVITPSAVSL</sequence>
<gene>
    <name evidence="1" type="ORF">METZ01_LOCUS228130</name>
</gene>
<accession>A0A382GJE9</accession>
<reference evidence="1" key="1">
    <citation type="submission" date="2018-05" db="EMBL/GenBank/DDBJ databases">
        <authorList>
            <person name="Lanie J.A."/>
            <person name="Ng W.-L."/>
            <person name="Kazmierczak K.M."/>
            <person name="Andrzejewski T.M."/>
            <person name="Davidsen T.M."/>
            <person name="Wayne K.J."/>
            <person name="Tettelin H."/>
            <person name="Glass J.I."/>
            <person name="Rusch D."/>
            <person name="Podicherti R."/>
            <person name="Tsui H.-C.T."/>
            <person name="Winkler M.E."/>
        </authorList>
    </citation>
    <scope>NUCLEOTIDE SEQUENCE</scope>
</reference>
<evidence type="ECO:0000313" key="1">
    <source>
        <dbReference type="EMBL" id="SVB75276.1"/>
    </source>
</evidence>
<protein>
    <submittedName>
        <fullName evidence="1">Uncharacterized protein</fullName>
    </submittedName>
</protein>
<name>A0A382GJE9_9ZZZZ</name>
<proteinExistence type="predicted"/>